<organism evidence="1 2">
    <name type="scientific">Streptomyces resistomycificus</name>
    <dbReference type="NCBI Taxonomy" id="67356"/>
    <lineage>
        <taxon>Bacteria</taxon>
        <taxon>Bacillati</taxon>
        <taxon>Actinomycetota</taxon>
        <taxon>Actinomycetes</taxon>
        <taxon>Kitasatosporales</taxon>
        <taxon>Streptomycetaceae</taxon>
        <taxon>Streptomyces</taxon>
        <taxon>Streptomyces aurantiacus group</taxon>
    </lineage>
</organism>
<evidence type="ECO:0000313" key="1">
    <source>
        <dbReference type="EMBL" id="KOG28523.1"/>
    </source>
</evidence>
<dbReference type="EMBL" id="LGUS01000233">
    <property type="protein sequence ID" value="KOG28523.1"/>
    <property type="molecule type" value="Genomic_DNA"/>
</dbReference>
<dbReference type="PATRIC" id="fig|67356.5.peg.8458"/>
<proteinExistence type="predicted"/>
<reference evidence="2" key="1">
    <citation type="submission" date="2015-07" db="EMBL/GenBank/DDBJ databases">
        <authorList>
            <person name="Ju K.-S."/>
            <person name="Doroghazi J.R."/>
            <person name="Metcalf W.W."/>
        </authorList>
    </citation>
    <scope>NUCLEOTIDE SEQUENCE [LARGE SCALE GENOMIC DNA]</scope>
    <source>
        <strain evidence="2">NRRL 2290</strain>
    </source>
</reference>
<dbReference type="STRING" id="67356.AQJ84_37020"/>
<sequence>MSTRLVPAVVCLGTFVLLMHLTTAGVGRPHQAASRTGASRIQRVVGDVAPVPAAVLVGVCGSAARRGVAAAP</sequence>
<dbReference type="RefSeq" id="WP_030038722.1">
    <property type="nucleotide sequence ID" value="NZ_KQ949005.1"/>
</dbReference>
<dbReference type="OrthoDB" id="4314637at2"/>
<dbReference type="AlphaFoldDB" id="A0A0L8KRF6"/>
<comment type="caution">
    <text evidence="1">The sequence shown here is derived from an EMBL/GenBank/DDBJ whole genome shotgun (WGS) entry which is preliminary data.</text>
</comment>
<name>A0A0L8KRF6_9ACTN</name>
<keyword evidence="2" id="KW-1185">Reference proteome</keyword>
<accession>A0A0L8KRF6</accession>
<protein>
    <submittedName>
        <fullName evidence="1">Uncharacterized protein</fullName>
    </submittedName>
</protein>
<dbReference type="Proteomes" id="UP000037251">
    <property type="component" value="Unassembled WGS sequence"/>
</dbReference>
<evidence type="ECO:0000313" key="2">
    <source>
        <dbReference type="Proteomes" id="UP000037251"/>
    </source>
</evidence>
<gene>
    <name evidence="1" type="ORF">ADK37_39550</name>
</gene>
<dbReference type="GeneID" id="32387986"/>